<dbReference type="AlphaFoldDB" id="A0A9X2ZAU6"/>
<dbReference type="Gene3D" id="3.40.800.10">
    <property type="entry name" value="Ureohydrolase domain"/>
    <property type="match status" value="1"/>
</dbReference>
<dbReference type="RefSeq" id="WP_264204300.1">
    <property type="nucleotide sequence ID" value="NZ_JAOZEW010000001.1"/>
</dbReference>
<keyword evidence="2" id="KW-1185">Reference proteome</keyword>
<dbReference type="Proteomes" id="UP001151079">
    <property type="component" value="Unassembled WGS sequence"/>
</dbReference>
<name>A0A9X2ZAU6_9FLAO</name>
<organism evidence="1 2">
    <name type="scientific">Flavobacterium shii</name>
    <dbReference type="NCBI Taxonomy" id="2987687"/>
    <lineage>
        <taxon>Bacteria</taxon>
        <taxon>Pseudomonadati</taxon>
        <taxon>Bacteroidota</taxon>
        <taxon>Flavobacteriia</taxon>
        <taxon>Flavobacteriales</taxon>
        <taxon>Flavobacteriaceae</taxon>
        <taxon>Flavobacterium</taxon>
    </lineage>
</organism>
<reference evidence="1" key="1">
    <citation type="submission" date="2022-10" db="EMBL/GenBank/DDBJ databases">
        <title>Two novel species of Flavobacterium.</title>
        <authorList>
            <person name="Liu Q."/>
            <person name="Xin Y.-H."/>
        </authorList>
    </citation>
    <scope>NUCLEOTIDE SEQUENCE</scope>
    <source>
        <strain evidence="1">LS1R49</strain>
    </source>
</reference>
<evidence type="ECO:0000313" key="2">
    <source>
        <dbReference type="Proteomes" id="UP001151079"/>
    </source>
</evidence>
<gene>
    <name evidence="1" type="ORF">OIU83_00365</name>
</gene>
<accession>A0A9X2ZAU6</accession>
<evidence type="ECO:0000313" key="1">
    <source>
        <dbReference type="EMBL" id="MCV9926092.1"/>
    </source>
</evidence>
<comment type="caution">
    <text evidence="1">The sequence shown here is derived from an EMBL/GenBank/DDBJ whole genome shotgun (WGS) entry which is preliminary data.</text>
</comment>
<dbReference type="InterPro" id="IPR023696">
    <property type="entry name" value="Ureohydrolase_dom_sf"/>
</dbReference>
<protein>
    <submittedName>
        <fullName evidence="1">Uncharacterized protein</fullName>
    </submittedName>
</protein>
<dbReference type="SUPFAM" id="SSF52768">
    <property type="entry name" value="Arginase/deacetylase"/>
    <property type="match status" value="1"/>
</dbReference>
<proteinExistence type="predicted"/>
<dbReference type="EMBL" id="JAOZEW010000001">
    <property type="protein sequence ID" value="MCV9926092.1"/>
    <property type="molecule type" value="Genomic_DNA"/>
</dbReference>
<sequence>MFLLEIKNKNLDGFWLYIDVGVLNDIIMPCADSQTLDSLTYEEFNELTYLLFQSDKLTGLEITILDPDLDTTGHTPKIL</sequence>